<dbReference type="Proteomes" id="UP000324800">
    <property type="component" value="Unassembled WGS sequence"/>
</dbReference>
<dbReference type="InterPro" id="IPR043136">
    <property type="entry name" value="B30.2/SPRY_sf"/>
</dbReference>
<comment type="caution">
    <text evidence="1">The sequence shown here is derived from an EMBL/GenBank/DDBJ whole genome shotgun (WGS) entry which is preliminary data.</text>
</comment>
<evidence type="ECO:0000313" key="1">
    <source>
        <dbReference type="EMBL" id="KAA6362858.1"/>
    </source>
</evidence>
<gene>
    <name evidence="1" type="ORF">EZS28_041614</name>
</gene>
<proteinExistence type="predicted"/>
<dbReference type="EMBL" id="SNRW01023632">
    <property type="protein sequence ID" value="KAA6362858.1"/>
    <property type="molecule type" value="Genomic_DNA"/>
</dbReference>
<organism evidence="1 2">
    <name type="scientific">Streblomastix strix</name>
    <dbReference type="NCBI Taxonomy" id="222440"/>
    <lineage>
        <taxon>Eukaryota</taxon>
        <taxon>Metamonada</taxon>
        <taxon>Preaxostyla</taxon>
        <taxon>Oxymonadida</taxon>
        <taxon>Streblomastigidae</taxon>
        <taxon>Streblomastix</taxon>
    </lineage>
</organism>
<evidence type="ECO:0000313" key="2">
    <source>
        <dbReference type="Proteomes" id="UP000324800"/>
    </source>
</evidence>
<evidence type="ECO:0008006" key="3">
    <source>
        <dbReference type="Google" id="ProtNLM"/>
    </source>
</evidence>
<sequence>YPIKIHNPDPQDISFTDIDGVQKKISNKSQKYNTVSLTQVLENGIWQMEAEFQNSQCRATIGIVEDSYVIPAGASPWNSPYKEHMIVYTGESYSGSIWQRGKAIDGNTQFSDNQIIRLEMDCEKGTLTFFLKDIQQSLFISGIKEKVRFIMHMYYSGSICTIRSLKKLVTPTSQHLENEKGIKW</sequence>
<name>A0A5J4TXN5_9EUKA</name>
<reference evidence="1 2" key="1">
    <citation type="submission" date="2019-03" db="EMBL/GenBank/DDBJ databases">
        <title>Single cell metagenomics reveals metabolic interactions within the superorganism composed of flagellate Streblomastix strix and complex community of Bacteroidetes bacteria on its surface.</title>
        <authorList>
            <person name="Treitli S.C."/>
            <person name="Kolisko M."/>
            <person name="Husnik F."/>
            <person name="Keeling P."/>
            <person name="Hampl V."/>
        </authorList>
    </citation>
    <scope>NUCLEOTIDE SEQUENCE [LARGE SCALE GENOMIC DNA]</scope>
    <source>
        <strain evidence="1">ST1C</strain>
    </source>
</reference>
<protein>
    <recommendedName>
        <fullName evidence="3">B30.2/SPRY domain-containing protein</fullName>
    </recommendedName>
</protein>
<dbReference type="Gene3D" id="2.60.120.920">
    <property type="match status" value="1"/>
</dbReference>
<accession>A0A5J4TXN5</accession>
<feature type="non-terminal residue" evidence="1">
    <location>
        <position position="1"/>
    </location>
</feature>
<dbReference type="AlphaFoldDB" id="A0A5J4TXN5"/>